<comment type="caution">
    <text evidence="7">The sequence shown here is derived from an EMBL/GenBank/DDBJ whole genome shotgun (WGS) entry which is preliminary data.</text>
</comment>
<evidence type="ECO:0000313" key="7">
    <source>
        <dbReference type="EMBL" id="OGZ67595.1"/>
    </source>
</evidence>
<keyword evidence="3 6" id="KW-0812">Transmembrane</keyword>
<feature type="transmembrane region" description="Helical" evidence="6">
    <location>
        <begin position="151"/>
        <end position="176"/>
    </location>
</feature>
<sequence>MVEDFFEDHFLKNSFLYLVGSFLIGIMGYLFHFLVSKKLSVSEYGELQSLLAVYSILGVFGSALSYFVTRHASVFAKFKDYGANREFINFVTKKAIKITFILFLLFLLILPLLSSILYLSSFWGLLYIILAICLGFIFSIYLADLSAFEQFYLFIIVSFTASFVKLISGFLFALFFARAQEVVISFIIASIVGLVLARWLVYRRIFKNYPEKSKKIWKDYFSDVDFSKIILPTFIFSVLFTLMVNIDIVLVKSITTSEMTGYYGALSLLGKIIFWINSSIIAVTLPKAYAAGNEGKRLSPKIVLRTYISIIFIGILGILASIYWSKFLISYVFGLQYLVIANMLWLFSVTAFSLSLFSFEANLSYARHDFRISYILAAVVLAMMSSIHFFHNTIQEIVLSINIIFFLGYIAVLVMNLWPYYIDRDKLDNLQANTTI</sequence>
<feature type="transmembrane region" description="Helical" evidence="6">
    <location>
        <begin position="337"/>
        <end position="359"/>
    </location>
</feature>
<organism evidence="7 8">
    <name type="scientific">Candidatus Staskawiczbacteria bacterium RIFCSPHIGHO2_02_FULL_34_9</name>
    <dbReference type="NCBI Taxonomy" id="1802206"/>
    <lineage>
        <taxon>Bacteria</taxon>
        <taxon>Candidatus Staskawicziibacteriota</taxon>
    </lineage>
</organism>
<dbReference type="GO" id="GO:0005886">
    <property type="term" value="C:plasma membrane"/>
    <property type="evidence" value="ECO:0007669"/>
    <property type="project" value="UniProtKB-SubCell"/>
</dbReference>
<evidence type="ECO:0008006" key="9">
    <source>
        <dbReference type="Google" id="ProtNLM"/>
    </source>
</evidence>
<name>A0A1G2HYN7_9BACT</name>
<evidence type="ECO:0000256" key="4">
    <source>
        <dbReference type="ARBA" id="ARBA00022989"/>
    </source>
</evidence>
<feature type="transmembrane region" description="Helical" evidence="6">
    <location>
        <begin position="397"/>
        <end position="418"/>
    </location>
</feature>
<dbReference type="PANTHER" id="PTHR30250:SF11">
    <property type="entry name" value="O-ANTIGEN TRANSPORTER-RELATED"/>
    <property type="match status" value="1"/>
</dbReference>
<dbReference type="InterPro" id="IPR050833">
    <property type="entry name" value="Poly_Biosynth_Transport"/>
</dbReference>
<evidence type="ECO:0000313" key="8">
    <source>
        <dbReference type="Proteomes" id="UP000176421"/>
    </source>
</evidence>
<protein>
    <recommendedName>
        <fullName evidence="9">Polysaccharide biosynthesis protein C-terminal domain-containing protein</fullName>
    </recommendedName>
</protein>
<accession>A0A1G2HYN7</accession>
<feature type="transmembrane region" description="Helical" evidence="6">
    <location>
        <begin position="15"/>
        <end position="35"/>
    </location>
</feature>
<feature type="transmembrane region" description="Helical" evidence="6">
    <location>
        <begin position="229"/>
        <end position="250"/>
    </location>
</feature>
<gene>
    <name evidence="7" type="ORF">A3D35_02395</name>
</gene>
<feature type="transmembrane region" description="Helical" evidence="6">
    <location>
        <begin position="306"/>
        <end position="325"/>
    </location>
</feature>
<reference evidence="7 8" key="1">
    <citation type="journal article" date="2016" name="Nat. Commun.">
        <title>Thousands of microbial genomes shed light on interconnected biogeochemical processes in an aquifer system.</title>
        <authorList>
            <person name="Anantharaman K."/>
            <person name="Brown C.T."/>
            <person name="Hug L.A."/>
            <person name="Sharon I."/>
            <person name="Castelle C.J."/>
            <person name="Probst A.J."/>
            <person name="Thomas B.C."/>
            <person name="Singh A."/>
            <person name="Wilkins M.J."/>
            <person name="Karaoz U."/>
            <person name="Brodie E.L."/>
            <person name="Williams K.H."/>
            <person name="Hubbard S.S."/>
            <person name="Banfield J.F."/>
        </authorList>
    </citation>
    <scope>NUCLEOTIDE SEQUENCE [LARGE SCALE GENOMIC DNA]</scope>
</reference>
<keyword evidence="2" id="KW-1003">Cell membrane</keyword>
<comment type="subcellular location">
    <subcellularLocation>
        <location evidence="1">Cell membrane</location>
        <topology evidence="1">Multi-pass membrane protein</topology>
    </subcellularLocation>
</comment>
<feature type="transmembrane region" description="Helical" evidence="6">
    <location>
        <begin position="125"/>
        <end position="144"/>
    </location>
</feature>
<evidence type="ECO:0000256" key="5">
    <source>
        <dbReference type="ARBA" id="ARBA00023136"/>
    </source>
</evidence>
<feature type="transmembrane region" description="Helical" evidence="6">
    <location>
        <begin position="47"/>
        <end position="69"/>
    </location>
</feature>
<evidence type="ECO:0000256" key="2">
    <source>
        <dbReference type="ARBA" id="ARBA00022475"/>
    </source>
</evidence>
<dbReference type="PANTHER" id="PTHR30250">
    <property type="entry name" value="PST FAMILY PREDICTED COLANIC ACID TRANSPORTER"/>
    <property type="match status" value="1"/>
</dbReference>
<proteinExistence type="predicted"/>
<feature type="transmembrane region" description="Helical" evidence="6">
    <location>
        <begin position="262"/>
        <end position="285"/>
    </location>
</feature>
<evidence type="ECO:0000256" key="1">
    <source>
        <dbReference type="ARBA" id="ARBA00004651"/>
    </source>
</evidence>
<feature type="transmembrane region" description="Helical" evidence="6">
    <location>
        <begin position="182"/>
        <end position="201"/>
    </location>
</feature>
<evidence type="ECO:0000256" key="6">
    <source>
        <dbReference type="SAM" id="Phobius"/>
    </source>
</evidence>
<evidence type="ECO:0000256" key="3">
    <source>
        <dbReference type="ARBA" id="ARBA00022692"/>
    </source>
</evidence>
<dbReference type="Proteomes" id="UP000176421">
    <property type="component" value="Unassembled WGS sequence"/>
</dbReference>
<dbReference type="STRING" id="1802206.A3D35_02395"/>
<dbReference type="EMBL" id="MHOS01000034">
    <property type="protein sequence ID" value="OGZ67595.1"/>
    <property type="molecule type" value="Genomic_DNA"/>
</dbReference>
<feature type="transmembrane region" description="Helical" evidence="6">
    <location>
        <begin position="98"/>
        <end position="119"/>
    </location>
</feature>
<keyword evidence="4 6" id="KW-1133">Transmembrane helix</keyword>
<feature type="transmembrane region" description="Helical" evidence="6">
    <location>
        <begin position="371"/>
        <end position="391"/>
    </location>
</feature>
<keyword evidence="5 6" id="KW-0472">Membrane</keyword>
<dbReference type="AlphaFoldDB" id="A0A1G2HYN7"/>